<dbReference type="STRING" id="587909.SAMN05421810_108136"/>
<evidence type="ECO:0000313" key="2">
    <source>
        <dbReference type="EMBL" id="SFQ50426.1"/>
    </source>
</evidence>
<dbReference type="Gene3D" id="1.10.260.40">
    <property type="entry name" value="lambda repressor-like DNA-binding domains"/>
    <property type="match status" value="1"/>
</dbReference>
<accession>A0A1I5Z1Q9</accession>
<dbReference type="RefSeq" id="WP_092533424.1">
    <property type="nucleotide sequence ID" value="NZ_FOWW01000008.1"/>
</dbReference>
<dbReference type="InterPro" id="IPR010982">
    <property type="entry name" value="Lambda_DNA-bd_dom_sf"/>
</dbReference>
<proteinExistence type="predicted"/>
<dbReference type="InterPro" id="IPR001387">
    <property type="entry name" value="Cro/C1-type_HTH"/>
</dbReference>
<dbReference type="EMBL" id="FOWW01000008">
    <property type="protein sequence ID" value="SFQ50426.1"/>
    <property type="molecule type" value="Genomic_DNA"/>
</dbReference>
<dbReference type="PROSITE" id="PS50943">
    <property type="entry name" value="HTH_CROC1"/>
    <property type="match status" value="1"/>
</dbReference>
<sequence length="278" mass="31189">MADRISDARRREVGDQLRKRRVVADLTLAQLSDRTGFSVTKISRMESGLATYSEVDITIHLAHCRQSSNEIAEVLYLGRETEKGYLVRRDSLRTLVLHENTARTITTASPVLVPGLLQTEDYARTSMQVLGNRDEAQIAARVQVRLERQSLLYRWNPPKFTFYLCEGALRSKMGSNRVMNEQLLHLGFVAERANITIRVVPSTASSGALCVSQLTLMSFAAHGSLLYTDTLVAGLFVENREDIATSRALLGRLAQDALDERQSREFLARLASEYDQPD</sequence>
<evidence type="ECO:0000313" key="3">
    <source>
        <dbReference type="Proteomes" id="UP000198727"/>
    </source>
</evidence>
<protein>
    <submittedName>
        <fullName evidence="2">Helix-turn-helix domain-containing protein</fullName>
    </submittedName>
</protein>
<name>A0A1I5Z1Q9_9PSEU</name>
<dbReference type="SUPFAM" id="SSF47413">
    <property type="entry name" value="lambda repressor-like DNA-binding domains"/>
    <property type="match status" value="1"/>
</dbReference>
<gene>
    <name evidence="2" type="ORF">SAMN05421810_108136</name>
</gene>
<keyword evidence="3" id="KW-1185">Reference proteome</keyword>
<dbReference type="Pfam" id="PF13560">
    <property type="entry name" value="HTH_31"/>
    <property type="match status" value="1"/>
</dbReference>
<dbReference type="Proteomes" id="UP000198727">
    <property type="component" value="Unassembled WGS sequence"/>
</dbReference>
<dbReference type="Pfam" id="PF19054">
    <property type="entry name" value="DUF5753"/>
    <property type="match status" value="1"/>
</dbReference>
<reference evidence="3" key="1">
    <citation type="submission" date="2016-10" db="EMBL/GenBank/DDBJ databases">
        <authorList>
            <person name="Varghese N."/>
            <person name="Submissions S."/>
        </authorList>
    </citation>
    <scope>NUCLEOTIDE SEQUENCE [LARGE SCALE GENOMIC DNA]</scope>
    <source>
        <strain evidence="3">CGMCC 4.5579</strain>
    </source>
</reference>
<dbReference type="OrthoDB" id="3672921at2"/>
<dbReference type="GO" id="GO:0003677">
    <property type="term" value="F:DNA binding"/>
    <property type="evidence" value="ECO:0007669"/>
    <property type="project" value="InterPro"/>
</dbReference>
<feature type="domain" description="HTH cro/C1-type" evidence="1">
    <location>
        <begin position="17"/>
        <end position="48"/>
    </location>
</feature>
<dbReference type="CDD" id="cd00093">
    <property type="entry name" value="HTH_XRE"/>
    <property type="match status" value="1"/>
</dbReference>
<organism evidence="2 3">
    <name type="scientific">Amycolatopsis arida</name>
    <dbReference type="NCBI Taxonomy" id="587909"/>
    <lineage>
        <taxon>Bacteria</taxon>
        <taxon>Bacillati</taxon>
        <taxon>Actinomycetota</taxon>
        <taxon>Actinomycetes</taxon>
        <taxon>Pseudonocardiales</taxon>
        <taxon>Pseudonocardiaceae</taxon>
        <taxon>Amycolatopsis</taxon>
    </lineage>
</organism>
<dbReference type="AlphaFoldDB" id="A0A1I5Z1Q9"/>
<evidence type="ECO:0000259" key="1">
    <source>
        <dbReference type="PROSITE" id="PS50943"/>
    </source>
</evidence>
<dbReference type="InterPro" id="IPR043917">
    <property type="entry name" value="DUF5753"/>
</dbReference>